<evidence type="ECO:0000313" key="11">
    <source>
        <dbReference type="Proteomes" id="UP000184295"/>
    </source>
</evidence>
<protein>
    <recommendedName>
        <fullName evidence="2">Nitrogen regulatory protein P-II</fullName>
    </recommendedName>
</protein>
<dbReference type="EMBL" id="FQUL01000034">
    <property type="protein sequence ID" value="SHE88990.1"/>
    <property type="molecule type" value="Genomic_DNA"/>
</dbReference>
<dbReference type="OrthoDB" id="9802729at2"/>
<comment type="similarity">
    <text evidence="9">Belongs to the P(II) protein family.</text>
</comment>
<dbReference type="AlphaFoldDB" id="A0A1M4X682"/>
<dbReference type="SUPFAM" id="SSF54913">
    <property type="entry name" value="GlnB-like"/>
    <property type="match status" value="1"/>
</dbReference>
<dbReference type="InterPro" id="IPR011322">
    <property type="entry name" value="N-reg_PII-like_a/b"/>
</dbReference>
<dbReference type="GO" id="GO:0030234">
    <property type="term" value="F:enzyme regulator activity"/>
    <property type="evidence" value="ECO:0007669"/>
    <property type="project" value="InterPro"/>
</dbReference>
<evidence type="ECO:0000256" key="3">
    <source>
        <dbReference type="ARBA" id="ARBA00022553"/>
    </source>
</evidence>
<dbReference type="InterPro" id="IPR002187">
    <property type="entry name" value="N-reg_PII"/>
</dbReference>
<dbReference type="PANTHER" id="PTHR30115:SF11">
    <property type="entry name" value="NITROGEN REGULATORY PROTEIN P-II HOMOLOG"/>
    <property type="match status" value="1"/>
</dbReference>
<dbReference type="PROSITE" id="PS51343">
    <property type="entry name" value="PII_GLNB_DOM"/>
    <property type="match status" value="1"/>
</dbReference>
<dbReference type="PROSITE" id="PS00496">
    <property type="entry name" value="PII_GLNB_UMP"/>
    <property type="match status" value="1"/>
</dbReference>
<proteinExistence type="inferred from homology"/>
<dbReference type="GO" id="GO:0005829">
    <property type="term" value="C:cytosol"/>
    <property type="evidence" value="ECO:0007669"/>
    <property type="project" value="TreeGrafter"/>
</dbReference>
<dbReference type="GO" id="GO:0006808">
    <property type="term" value="P:regulation of nitrogen utilization"/>
    <property type="evidence" value="ECO:0007669"/>
    <property type="project" value="InterPro"/>
</dbReference>
<dbReference type="SMART" id="SM00938">
    <property type="entry name" value="P-II"/>
    <property type="match status" value="1"/>
</dbReference>
<dbReference type="PROSITE" id="PS00638">
    <property type="entry name" value="PII_GLNB_CTER"/>
    <property type="match status" value="1"/>
</dbReference>
<dbReference type="RefSeq" id="WP_072791767.1">
    <property type="nucleotide sequence ID" value="NZ_FQUL01000034.1"/>
</dbReference>
<keyword evidence="6" id="KW-0804">Transcription</keyword>
<accession>A0A1M4X682</accession>
<evidence type="ECO:0000256" key="1">
    <source>
        <dbReference type="ARBA" id="ARBA00011233"/>
    </source>
</evidence>
<gene>
    <name evidence="10" type="ORF">SAMN02745225_01908</name>
</gene>
<feature type="modified residue" description="O-UMP-tyrosine" evidence="7">
    <location>
        <position position="51"/>
    </location>
</feature>
<evidence type="ECO:0000256" key="2">
    <source>
        <dbReference type="ARBA" id="ARBA00015681"/>
    </source>
</evidence>
<reference evidence="11" key="1">
    <citation type="submission" date="2016-11" db="EMBL/GenBank/DDBJ databases">
        <authorList>
            <person name="Varghese N."/>
            <person name="Submissions S."/>
        </authorList>
    </citation>
    <scope>NUCLEOTIDE SEQUENCE [LARGE SCALE GENOMIC DNA]</scope>
    <source>
        <strain evidence="11">DSM 19514</strain>
    </source>
</reference>
<keyword evidence="3 8" id="KW-0597">Phosphoprotein</keyword>
<keyword evidence="4" id="KW-0547">Nucleotide-binding</keyword>
<evidence type="ECO:0000256" key="6">
    <source>
        <dbReference type="ARBA" id="ARBA00023163"/>
    </source>
</evidence>
<dbReference type="PANTHER" id="PTHR30115">
    <property type="entry name" value="NITROGEN REGULATORY PROTEIN P-II"/>
    <property type="match status" value="1"/>
</dbReference>
<name>A0A1M4X682_9ACTN</name>
<dbReference type="InterPro" id="IPR017918">
    <property type="entry name" value="N-reg_PII_CS"/>
</dbReference>
<dbReference type="PIRSF" id="PIRSF039144">
    <property type="entry name" value="GlnB"/>
    <property type="match status" value="1"/>
</dbReference>
<organism evidence="10 11">
    <name type="scientific">Ferrithrix thermotolerans DSM 19514</name>
    <dbReference type="NCBI Taxonomy" id="1121881"/>
    <lineage>
        <taxon>Bacteria</taxon>
        <taxon>Bacillati</taxon>
        <taxon>Actinomycetota</taxon>
        <taxon>Acidimicrobiia</taxon>
        <taxon>Acidimicrobiales</taxon>
        <taxon>Acidimicrobiaceae</taxon>
        <taxon>Ferrithrix</taxon>
    </lineage>
</organism>
<dbReference type="Gene3D" id="3.30.70.120">
    <property type="match status" value="1"/>
</dbReference>
<dbReference type="STRING" id="1121881.SAMN02745225_01908"/>
<dbReference type="Pfam" id="PF00543">
    <property type="entry name" value="P-II"/>
    <property type="match status" value="1"/>
</dbReference>
<evidence type="ECO:0000256" key="4">
    <source>
        <dbReference type="ARBA" id="ARBA00022741"/>
    </source>
</evidence>
<comment type="subunit">
    <text evidence="1">Homotrimer.</text>
</comment>
<evidence type="ECO:0000256" key="7">
    <source>
        <dbReference type="PIRSR" id="PIRSR039144-50"/>
    </source>
</evidence>
<sequence length="112" mass="12411">MKLVTAVIKPFKLEEVREELSKHDVKGMTVTEVQGFGRQSGHVEVYRGAEYKVSFVPKAKIEVVVDDYDVESVVAAISKVANTGKIGDGKIWITHVEDVIRVRTGERGLEAL</sequence>
<dbReference type="GO" id="GO:0005524">
    <property type="term" value="F:ATP binding"/>
    <property type="evidence" value="ECO:0007669"/>
    <property type="project" value="TreeGrafter"/>
</dbReference>
<keyword evidence="5" id="KW-0805">Transcription regulation</keyword>
<dbReference type="Proteomes" id="UP000184295">
    <property type="component" value="Unassembled WGS sequence"/>
</dbReference>
<evidence type="ECO:0000256" key="9">
    <source>
        <dbReference type="RuleBase" id="RU003936"/>
    </source>
</evidence>
<dbReference type="InterPro" id="IPR015867">
    <property type="entry name" value="N-reg_PII/ATP_PRibTrfase_C"/>
</dbReference>
<dbReference type="PRINTS" id="PR00340">
    <property type="entry name" value="PIIGLNB"/>
</dbReference>
<evidence type="ECO:0000313" key="10">
    <source>
        <dbReference type="EMBL" id="SHE88990.1"/>
    </source>
</evidence>
<evidence type="ECO:0000256" key="8">
    <source>
        <dbReference type="PIRSR" id="PIRSR602187-50"/>
    </source>
</evidence>
<keyword evidence="11" id="KW-1185">Reference proteome</keyword>
<dbReference type="InterPro" id="IPR002332">
    <property type="entry name" value="N-reg_PII_urydylation_site"/>
</dbReference>
<evidence type="ECO:0000256" key="5">
    <source>
        <dbReference type="ARBA" id="ARBA00023015"/>
    </source>
</evidence>